<dbReference type="SUPFAM" id="SSF74650">
    <property type="entry name" value="Galactose mutarotase-like"/>
    <property type="match status" value="1"/>
</dbReference>
<dbReference type="CDD" id="cd09019">
    <property type="entry name" value="galactose_mutarotase_like"/>
    <property type="match status" value="1"/>
</dbReference>
<keyword evidence="6" id="KW-0597">Phosphoprotein</keyword>
<evidence type="ECO:0000256" key="2">
    <source>
        <dbReference type="ARBA" id="ARBA00005028"/>
    </source>
</evidence>
<evidence type="ECO:0000256" key="8">
    <source>
        <dbReference type="ARBA" id="ARBA00023277"/>
    </source>
</evidence>
<dbReference type="InterPro" id="IPR015443">
    <property type="entry name" value="Aldose_1-epimerase"/>
</dbReference>
<dbReference type="InterPro" id="IPR014718">
    <property type="entry name" value="GH-type_carb-bd"/>
</dbReference>
<dbReference type="Pfam" id="PF01263">
    <property type="entry name" value="Aldose_epim"/>
    <property type="match status" value="1"/>
</dbReference>
<proteinExistence type="inferred from homology"/>
<evidence type="ECO:0000256" key="7">
    <source>
        <dbReference type="ARBA" id="ARBA00023235"/>
    </source>
</evidence>
<dbReference type="NCBIfam" id="NF008277">
    <property type="entry name" value="PRK11055.1"/>
    <property type="match status" value="1"/>
</dbReference>
<comment type="subunit">
    <text evidence="4">Monomer.</text>
</comment>
<dbReference type="Gene3D" id="2.70.98.10">
    <property type="match status" value="1"/>
</dbReference>
<evidence type="ECO:0000256" key="5">
    <source>
        <dbReference type="ARBA" id="ARBA00022490"/>
    </source>
</evidence>
<dbReference type="PIRSF" id="PIRSF005096">
    <property type="entry name" value="GALM"/>
    <property type="match status" value="1"/>
</dbReference>
<dbReference type="UniPathway" id="UPA00242"/>
<evidence type="ECO:0000313" key="9">
    <source>
        <dbReference type="EMBL" id="KAA6349188.1"/>
    </source>
</evidence>
<comment type="similarity">
    <text evidence="3">Belongs to the aldose epimerase family.</text>
</comment>
<comment type="pathway">
    <text evidence="2">Carbohydrate metabolism; hexose metabolism.</text>
</comment>
<keyword evidence="5" id="KW-0963">Cytoplasm</keyword>
<dbReference type="GO" id="GO:0004034">
    <property type="term" value="F:aldose 1-epimerase activity"/>
    <property type="evidence" value="ECO:0007669"/>
    <property type="project" value="UniProtKB-EC"/>
</dbReference>
<evidence type="ECO:0000256" key="3">
    <source>
        <dbReference type="ARBA" id="ARBA00006206"/>
    </source>
</evidence>
<dbReference type="GO" id="GO:0005737">
    <property type="term" value="C:cytoplasm"/>
    <property type="evidence" value="ECO:0007669"/>
    <property type="project" value="UniProtKB-SubCell"/>
</dbReference>
<dbReference type="InterPro" id="IPR008183">
    <property type="entry name" value="Aldose_1/G6P_1-epimerase"/>
</dbReference>
<dbReference type="EC" id="5.1.3.3" evidence="9"/>
<evidence type="ECO:0000256" key="1">
    <source>
        <dbReference type="ARBA" id="ARBA00004496"/>
    </source>
</evidence>
<dbReference type="PANTHER" id="PTHR10091:SF0">
    <property type="entry name" value="GALACTOSE MUTAROTASE"/>
    <property type="match status" value="1"/>
</dbReference>
<dbReference type="GO" id="GO:0033499">
    <property type="term" value="P:galactose catabolic process via UDP-galactose, Leloir pathway"/>
    <property type="evidence" value="ECO:0007669"/>
    <property type="project" value="TreeGrafter"/>
</dbReference>
<dbReference type="GO" id="GO:0030246">
    <property type="term" value="F:carbohydrate binding"/>
    <property type="evidence" value="ECO:0007669"/>
    <property type="project" value="InterPro"/>
</dbReference>
<evidence type="ECO:0000256" key="4">
    <source>
        <dbReference type="ARBA" id="ARBA00011245"/>
    </source>
</evidence>
<dbReference type="FunFam" id="2.70.98.10:FF:000003">
    <property type="entry name" value="Aldose 1-epimerase"/>
    <property type="match status" value="1"/>
</dbReference>
<protein>
    <submittedName>
        <fullName evidence="9">Aldose 1-epimerase</fullName>
        <ecNumber evidence="9">5.1.3.3</ecNumber>
    </submittedName>
</protein>
<keyword evidence="7 9" id="KW-0413">Isomerase</keyword>
<dbReference type="InterPro" id="IPR047215">
    <property type="entry name" value="Galactose_mutarotase-like"/>
</dbReference>
<dbReference type="AlphaFoldDB" id="A0A5J4STG5"/>
<comment type="subcellular location">
    <subcellularLocation>
        <location evidence="1">Cytoplasm</location>
    </subcellularLocation>
</comment>
<dbReference type="InterPro" id="IPR011013">
    <property type="entry name" value="Gal_mutarotase_sf_dom"/>
</dbReference>
<evidence type="ECO:0000256" key="6">
    <source>
        <dbReference type="ARBA" id="ARBA00022553"/>
    </source>
</evidence>
<sequence>MNKSNFILIISILFLLCFCTSDKLTLSGLKISDFHTKTKNGVTDMYVLKNKQNMEVCITNYGGRVVSIMVPDRNGKFEDVVYGFSTIDDYLNTRQNFGAIVGRYIGRIAKATFTLDSVTYHLEANSGEDSMHGGTSSFAYKIWEAEQPDESTLNLSYLSIGGENGFPGNLTVKVTYHVTDNNELDINYEAETDQPTIVNLANHSFFNISGDLNSSVESQLLYINADSYTPIDSMKRATGEIFPIAGTIFDFTTQRLMGERINEDSLKATGGYDHNWVLSSNGDVEKLAARVTDKQSGRTLEVYTTEPGIQIYTGNQLNKAIVGKNSIAYSKRSAICLETQHFPDSPNKINFSSPVLRPGETYHSRCIYRFGIEE</sequence>
<dbReference type="PANTHER" id="PTHR10091">
    <property type="entry name" value="ALDOSE-1-EPIMERASE"/>
    <property type="match status" value="1"/>
</dbReference>
<dbReference type="GO" id="GO:0006006">
    <property type="term" value="P:glucose metabolic process"/>
    <property type="evidence" value="ECO:0007669"/>
    <property type="project" value="TreeGrafter"/>
</dbReference>
<dbReference type="EMBL" id="SNRY01000052">
    <property type="protein sequence ID" value="KAA6349188.1"/>
    <property type="molecule type" value="Genomic_DNA"/>
</dbReference>
<accession>A0A5J4STG5</accession>
<organism evidence="9">
    <name type="scientific">termite gut metagenome</name>
    <dbReference type="NCBI Taxonomy" id="433724"/>
    <lineage>
        <taxon>unclassified sequences</taxon>
        <taxon>metagenomes</taxon>
        <taxon>organismal metagenomes</taxon>
    </lineage>
</organism>
<gene>
    <name evidence="9" type="ORF">EZS27_003390</name>
</gene>
<name>A0A5J4STG5_9ZZZZ</name>
<comment type="caution">
    <text evidence="9">The sequence shown here is derived from an EMBL/GenBank/DDBJ whole genome shotgun (WGS) entry which is preliminary data.</text>
</comment>
<keyword evidence="8" id="KW-0119">Carbohydrate metabolism</keyword>
<reference evidence="9" key="1">
    <citation type="submission" date="2019-03" db="EMBL/GenBank/DDBJ databases">
        <title>Single cell metagenomics reveals metabolic interactions within the superorganism composed of flagellate Streblomastix strix and complex community of Bacteroidetes bacteria on its surface.</title>
        <authorList>
            <person name="Treitli S.C."/>
            <person name="Kolisko M."/>
            <person name="Husnik F."/>
            <person name="Keeling P."/>
            <person name="Hampl V."/>
        </authorList>
    </citation>
    <scope>NUCLEOTIDE SEQUENCE</scope>
    <source>
        <strain evidence="9">STM</strain>
    </source>
</reference>